<name>A0A5J5L104_9MICC</name>
<feature type="transmembrane region" description="Helical" evidence="1">
    <location>
        <begin position="138"/>
        <end position="165"/>
    </location>
</feature>
<dbReference type="AlphaFoldDB" id="A0A5J5L104"/>
<dbReference type="Pfam" id="PF07314">
    <property type="entry name" value="Lit"/>
    <property type="match status" value="1"/>
</dbReference>
<feature type="transmembrane region" description="Helical" evidence="1">
    <location>
        <begin position="95"/>
        <end position="117"/>
    </location>
</feature>
<reference evidence="2 3" key="1">
    <citation type="submission" date="2019-05" db="EMBL/GenBank/DDBJ databases">
        <title>Kocuria coralli sp. nov., a novel actinobacterium isolated from coral reef seawater.</title>
        <authorList>
            <person name="Li J."/>
        </authorList>
    </citation>
    <scope>NUCLEOTIDE SEQUENCE [LARGE SCALE GENOMIC DNA]</scope>
    <source>
        <strain evidence="2 3">SCSIO 13007</strain>
    </source>
</reference>
<comment type="caution">
    <text evidence="2">The sequence shown here is derived from an EMBL/GenBank/DDBJ whole genome shotgun (WGS) entry which is preliminary data.</text>
</comment>
<evidence type="ECO:0000313" key="3">
    <source>
        <dbReference type="Proteomes" id="UP000325957"/>
    </source>
</evidence>
<gene>
    <name evidence="2" type="ORF">FCK90_05320</name>
</gene>
<sequence length="221" mass="24110">MLTRLLVGLAVPLGLLAASVRLVATPVFLWIEYHRPGFPADPFGFGAGARMTLGSHGVDYILNWAPAAFLENVRAPDGSPWFSPEEISHMTDVKYVMQIGLGLGLVVALLAVAIWFARRGSDAEGLIRSAMRGAWVTLVLIVVLAVVAALAWQWFFATFHSLFFASGTWTFSLSDTLIRLYPTQFWIDAAATVGVLTILGAVLVLLCGRRALRRRAARQGR</sequence>
<dbReference type="InterPro" id="IPR010178">
    <property type="entry name" value="Lit"/>
</dbReference>
<dbReference type="Proteomes" id="UP000325957">
    <property type="component" value="Unassembled WGS sequence"/>
</dbReference>
<proteinExistence type="predicted"/>
<keyword evidence="1" id="KW-1133">Transmembrane helix</keyword>
<dbReference type="EMBL" id="SZWF01000005">
    <property type="protein sequence ID" value="KAA9394746.1"/>
    <property type="molecule type" value="Genomic_DNA"/>
</dbReference>
<protein>
    <submittedName>
        <fullName evidence="2">DUF1461 domain-containing protein</fullName>
    </submittedName>
</protein>
<dbReference type="OrthoDB" id="4804608at2"/>
<evidence type="ECO:0000313" key="2">
    <source>
        <dbReference type="EMBL" id="KAA9394746.1"/>
    </source>
</evidence>
<accession>A0A5J5L104</accession>
<evidence type="ECO:0000256" key="1">
    <source>
        <dbReference type="SAM" id="Phobius"/>
    </source>
</evidence>
<keyword evidence="1" id="KW-0472">Membrane</keyword>
<keyword evidence="3" id="KW-1185">Reference proteome</keyword>
<feature type="transmembrane region" description="Helical" evidence="1">
    <location>
        <begin position="185"/>
        <end position="208"/>
    </location>
</feature>
<keyword evidence="1" id="KW-0812">Transmembrane</keyword>
<organism evidence="2 3">
    <name type="scientific">Kocuria coralli</name>
    <dbReference type="NCBI Taxonomy" id="1461025"/>
    <lineage>
        <taxon>Bacteria</taxon>
        <taxon>Bacillati</taxon>
        <taxon>Actinomycetota</taxon>
        <taxon>Actinomycetes</taxon>
        <taxon>Micrococcales</taxon>
        <taxon>Micrococcaceae</taxon>
        <taxon>Kocuria</taxon>
    </lineage>
</organism>